<dbReference type="AlphaFoldDB" id="A0A7J7J1N5"/>
<evidence type="ECO:0000313" key="1">
    <source>
        <dbReference type="EMBL" id="KAF6019646.1"/>
    </source>
</evidence>
<comment type="caution">
    <text evidence="1">The sequence shown here is derived from an EMBL/GenBank/DDBJ whole genome shotgun (WGS) entry which is preliminary data.</text>
</comment>
<protein>
    <submittedName>
        <fullName evidence="1">Uncharacterized protein</fullName>
    </submittedName>
</protein>
<reference evidence="1" key="1">
    <citation type="submission" date="2020-06" db="EMBL/GenBank/DDBJ databases">
        <title>Draft genome of Bugula neritina, a colonial animal packing powerful symbionts and potential medicines.</title>
        <authorList>
            <person name="Rayko M."/>
        </authorList>
    </citation>
    <scope>NUCLEOTIDE SEQUENCE [LARGE SCALE GENOMIC DNA]</scope>
    <source>
        <strain evidence="1">Kwan_BN1</strain>
    </source>
</reference>
<gene>
    <name evidence="1" type="ORF">EB796_022065</name>
</gene>
<dbReference type="Proteomes" id="UP000593567">
    <property type="component" value="Unassembled WGS sequence"/>
</dbReference>
<evidence type="ECO:0000313" key="2">
    <source>
        <dbReference type="Proteomes" id="UP000593567"/>
    </source>
</evidence>
<proteinExistence type="predicted"/>
<accession>A0A7J7J1N5</accession>
<dbReference type="EMBL" id="VXIV02003217">
    <property type="protein sequence ID" value="KAF6019646.1"/>
    <property type="molecule type" value="Genomic_DNA"/>
</dbReference>
<organism evidence="1 2">
    <name type="scientific">Bugula neritina</name>
    <name type="common">Brown bryozoan</name>
    <name type="synonym">Sertularia neritina</name>
    <dbReference type="NCBI Taxonomy" id="10212"/>
    <lineage>
        <taxon>Eukaryota</taxon>
        <taxon>Metazoa</taxon>
        <taxon>Spiralia</taxon>
        <taxon>Lophotrochozoa</taxon>
        <taxon>Bryozoa</taxon>
        <taxon>Gymnolaemata</taxon>
        <taxon>Cheilostomatida</taxon>
        <taxon>Flustrina</taxon>
        <taxon>Buguloidea</taxon>
        <taxon>Bugulidae</taxon>
        <taxon>Bugula</taxon>
    </lineage>
</organism>
<sequence length="235" mass="26853">MPPIFLPHEFEVTDNSIVVVHINDGTHYNATRPMTDEEKYHSSCQTEYGSVRKQAENLNRIIVDQPVRDGDSFFISVGEQVRKSPVCVRKSVIDYWQQFGNELYDAYPLEFTKFLELQDEVSEKGFWHKDIEWICLLIIQRVYEFKYVLLLRRNQPPLSAPERSNPLKYVNEQTVVLVKGRDDCYASTVYKGEVYNLPTTIAKLGELGITTTTPCSTTAAISSPTLTSSKNITGM</sequence>
<keyword evidence="2" id="KW-1185">Reference proteome</keyword>
<name>A0A7J7J1N5_BUGNE</name>